<organism evidence="2 3">
    <name type="scientific">Ananas comosus</name>
    <name type="common">Pineapple</name>
    <name type="synonym">Ananas ananas</name>
    <dbReference type="NCBI Taxonomy" id="4615"/>
    <lineage>
        <taxon>Eukaryota</taxon>
        <taxon>Viridiplantae</taxon>
        <taxon>Streptophyta</taxon>
        <taxon>Embryophyta</taxon>
        <taxon>Tracheophyta</taxon>
        <taxon>Spermatophyta</taxon>
        <taxon>Magnoliopsida</taxon>
        <taxon>Liliopsida</taxon>
        <taxon>Poales</taxon>
        <taxon>Bromeliaceae</taxon>
        <taxon>Bromelioideae</taxon>
        <taxon>Ananas</taxon>
    </lineage>
</organism>
<evidence type="ECO:0000313" key="2">
    <source>
        <dbReference type="EMBL" id="OAY81676.1"/>
    </source>
</evidence>
<feature type="region of interest" description="Disordered" evidence="1">
    <location>
        <begin position="126"/>
        <end position="160"/>
    </location>
</feature>
<evidence type="ECO:0000256" key="1">
    <source>
        <dbReference type="SAM" id="MobiDB-lite"/>
    </source>
</evidence>
<dbReference type="PANTHER" id="PTHR35304:SF1">
    <property type="entry name" value="OS05G0120300 PROTEIN"/>
    <property type="match status" value="1"/>
</dbReference>
<evidence type="ECO:0000313" key="3">
    <source>
        <dbReference type="Proteomes" id="UP000092600"/>
    </source>
</evidence>
<feature type="compositionally biased region" description="Basic residues" evidence="1">
    <location>
        <begin position="140"/>
        <end position="160"/>
    </location>
</feature>
<dbReference type="AlphaFoldDB" id="A0A199VXK4"/>
<dbReference type="STRING" id="4615.A0A199VXK4"/>
<proteinExistence type="predicted"/>
<gene>
    <name evidence="2" type="ORF">ACMD2_15208</name>
</gene>
<dbReference type="Proteomes" id="UP000092600">
    <property type="component" value="Unassembled WGS sequence"/>
</dbReference>
<accession>A0A199VXK4</accession>
<reference evidence="2 3" key="1">
    <citation type="journal article" date="2016" name="DNA Res.">
        <title>The draft genome of MD-2 pineapple using hybrid error correction of long reads.</title>
        <authorList>
            <person name="Redwan R.M."/>
            <person name="Saidin A."/>
            <person name="Kumar S.V."/>
        </authorList>
    </citation>
    <scope>NUCLEOTIDE SEQUENCE [LARGE SCALE GENOMIC DNA]</scope>
    <source>
        <strain evidence="3">cv. MD2</strain>
        <tissue evidence="2">Leaf</tissue>
    </source>
</reference>
<name>A0A199VXK4_ANACO</name>
<sequence length="196" mass="21521">MSSGCKSAVGCVDARVPMRATYVNLYKWPESDAEFVRGLSEKSHADHTAARGMTNNAHVRRNSPATRFGPSPAVVDSYSCRQIFLKSYTFTKKETVSEKTVRCFGKVKERAACGCPRSDSGEFTDGGTFIGRATNDQNQKNKKKTSTNAKRKNNKKSKGCVKRLKEASYSALSKIFHGLLSCGVGVDVEDQRFEGS</sequence>
<protein>
    <submittedName>
        <fullName evidence="2">Uncharacterized protein</fullName>
    </submittedName>
</protein>
<comment type="caution">
    <text evidence="2">The sequence shown here is derived from an EMBL/GenBank/DDBJ whole genome shotgun (WGS) entry which is preliminary data.</text>
</comment>
<dbReference type="PANTHER" id="PTHR35304">
    <property type="entry name" value="OS05G0120300 PROTEIN-RELATED"/>
    <property type="match status" value="1"/>
</dbReference>
<dbReference type="EMBL" id="LSRQ01000625">
    <property type="protein sequence ID" value="OAY81676.1"/>
    <property type="molecule type" value="Genomic_DNA"/>
</dbReference>